<dbReference type="GO" id="GO:0051707">
    <property type="term" value="P:response to other organism"/>
    <property type="evidence" value="ECO:0007669"/>
    <property type="project" value="UniProtKB-ARBA"/>
</dbReference>
<evidence type="ECO:0000256" key="5">
    <source>
        <dbReference type="ARBA" id="ARBA00022737"/>
    </source>
</evidence>
<dbReference type="PANTHER" id="PTHR48010:SF5">
    <property type="entry name" value="PROTEIN TOO MANY MOUTHS"/>
    <property type="match status" value="1"/>
</dbReference>
<proteinExistence type="predicted"/>
<dbReference type="PANTHER" id="PTHR48010">
    <property type="entry name" value="OS05G0588300 PROTEIN"/>
    <property type="match status" value="1"/>
</dbReference>
<dbReference type="GO" id="GO:0005886">
    <property type="term" value="C:plasma membrane"/>
    <property type="evidence" value="ECO:0007669"/>
    <property type="project" value="UniProtKB-SubCell"/>
</dbReference>
<sequence length="486" mass="53381">MKRCFMKTQSFIIVFLLLLLVLNVSCLGQETESTVAPMEKTEKEALYSTIQGFVGNWWNGSDLYPDPCGWTPIQGVDCDVVDGLWYVTGLSIGPIHDNYPSCTEDSEFRSHLFEFKHLKTLSFYSCFVSPNNHGKSISSLNWGKLGGSLEYLEFRENPGLTGRIPQGFGEIMKLQSLVLLENGLSGALPINLGNLVSLRRLVLAGNRFTGEIPASLGNLTKLLIFDSSRNNLTGVLPNTIGGMSSLLKLDLSNNFLSGKLPNEIGNLRTLTLLDLRNNKFSGGLTQSLQEMISLEEMILSNNPIGGNLMGFKWENLQNLVTLDLSKTGLTGEVPESIGELKRLRFLGLNNNNLIGNLSPKLADLPSLSAVRLNGNNFSGELKFSKWFYEKMGRRFGAWSNPNLCYAVELLSTSNVPVGVKPCREKLSYLNIDSGAKLDTDESVAQTSGSTAVRLKASLLCCTFDGSWCGLGVQKIVVVLFLMSFIL</sequence>
<keyword evidence="2" id="KW-1003">Cell membrane</keyword>
<gene>
    <name evidence="8" type="ORF">MKW98_002571</name>
</gene>
<evidence type="ECO:0000256" key="7">
    <source>
        <dbReference type="SAM" id="SignalP"/>
    </source>
</evidence>
<dbReference type="Gene3D" id="3.80.10.10">
    <property type="entry name" value="Ribonuclease Inhibitor"/>
    <property type="match status" value="3"/>
</dbReference>
<evidence type="ECO:0008006" key="10">
    <source>
        <dbReference type="Google" id="ProtNLM"/>
    </source>
</evidence>
<dbReference type="EMBL" id="JAJJMB010012161">
    <property type="protein sequence ID" value="KAI3885179.1"/>
    <property type="molecule type" value="Genomic_DNA"/>
</dbReference>
<accession>A0AAD4SBN3</accession>
<evidence type="ECO:0000256" key="4">
    <source>
        <dbReference type="ARBA" id="ARBA00022729"/>
    </source>
</evidence>
<feature type="signal peptide" evidence="7">
    <location>
        <begin position="1"/>
        <end position="28"/>
    </location>
</feature>
<dbReference type="FunFam" id="3.80.10.10:FF:000269">
    <property type="entry name" value="Piriformospora indica-insensitive protein 2"/>
    <property type="match status" value="1"/>
</dbReference>
<comment type="subcellular location">
    <subcellularLocation>
        <location evidence="1">Cell membrane</location>
    </subcellularLocation>
</comment>
<keyword evidence="9" id="KW-1185">Reference proteome</keyword>
<dbReference type="FunFam" id="3.80.10.10:FF:000299">
    <property type="entry name" value="Piriformospora indica-insensitive protein 2"/>
    <property type="match status" value="1"/>
</dbReference>
<comment type="caution">
    <text evidence="8">The sequence shown here is derived from an EMBL/GenBank/DDBJ whole genome shotgun (WGS) entry which is preliminary data.</text>
</comment>
<dbReference type="FunFam" id="3.80.10.10:FF:000375">
    <property type="entry name" value="Piriformospora indica-insensitive protein 2"/>
    <property type="match status" value="1"/>
</dbReference>
<keyword evidence="5" id="KW-0677">Repeat</keyword>
<feature type="chain" id="PRO_5041947935" description="Piriformospora indica-insensitive protein 2" evidence="7">
    <location>
        <begin position="29"/>
        <end position="486"/>
    </location>
</feature>
<dbReference type="InterPro" id="IPR050994">
    <property type="entry name" value="At_inactive_RLKs"/>
</dbReference>
<dbReference type="InterPro" id="IPR032675">
    <property type="entry name" value="LRR_dom_sf"/>
</dbReference>
<evidence type="ECO:0000313" key="8">
    <source>
        <dbReference type="EMBL" id="KAI3885179.1"/>
    </source>
</evidence>
<keyword evidence="3" id="KW-0433">Leucine-rich repeat</keyword>
<dbReference type="Pfam" id="PF13855">
    <property type="entry name" value="LRR_8"/>
    <property type="match status" value="1"/>
</dbReference>
<name>A0AAD4SBN3_9MAGN</name>
<dbReference type="SUPFAM" id="SSF52058">
    <property type="entry name" value="L domain-like"/>
    <property type="match status" value="1"/>
</dbReference>
<protein>
    <recommendedName>
        <fullName evidence="10">Piriformospora indica-insensitive protein 2</fullName>
    </recommendedName>
</protein>
<evidence type="ECO:0000256" key="2">
    <source>
        <dbReference type="ARBA" id="ARBA00022475"/>
    </source>
</evidence>
<keyword evidence="6" id="KW-0472">Membrane</keyword>
<dbReference type="InterPro" id="IPR001611">
    <property type="entry name" value="Leu-rich_rpt"/>
</dbReference>
<dbReference type="Pfam" id="PF00560">
    <property type="entry name" value="LRR_1"/>
    <property type="match status" value="2"/>
</dbReference>
<evidence type="ECO:0000256" key="6">
    <source>
        <dbReference type="ARBA" id="ARBA00023136"/>
    </source>
</evidence>
<organism evidence="8 9">
    <name type="scientific">Papaver atlanticum</name>
    <dbReference type="NCBI Taxonomy" id="357466"/>
    <lineage>
        <taxon>Eukaryota</taxon>
        <taxon>Viridiplantae</taxon>
        <taxon>Streptophyta</taxon>
        <taxon>Embryophyta</taxon>
        <taxon>Tracheophyta</taxon>
        <taxon>Spermatophyta</taxon>
        <taxon>Magnoliopsida</taxon>
        <taxon>Ranunculales</taxon>
        <taxon>Papaveraceae</taxon>
        <taxon>Papaveroideae</taxon>
        <taxon>Papaver</taxon>
    </lineage>
</organism>
<dbReference type="AlphaFoldDB" id="A0AAD4SBN3"/>
<evidence type="ECO:0000256" key="1">
    <source>
        <dbReference type="ARBA" id="ARBA00004236"/>
    </source>
</evidence>
<evidence type="ECO:0000313" key="9">
    <source>
        <dbReference type="Proteomes" id="UP001202328"/>
    </source>
</evidence>
<reference evidence="8" key="1">
    <citation type="submission" date="2022-04" db="EMBL/GenBank/DDBJ databases">
        <title>A functionally conserved STORR gene fusion in Papaver species that diverged 16.8 million years ago.</title>
        <authorList>
            <person name="Catania T."/>
        </authorList>
    </citation>
    <scope>NUCLEOTIDE SEQUENCE</scope>
    <source>
        <strain evidence="8">S-188037</strain>
    </source>
</reference>
<evidence type="ECO:0000256" key="3">
    <source>
        <dbReference type="ARBA" id="ARBA00022614"/>
    </source>
</evidence>
<keyword evidence="4 7" id="KW-0732">Signal</keyword>
<dbReference type="Proteomes" id="UP001202328">
    <property type="component" value="Unassembled WGS sequence"/>
</dbReference>